<gene>
    <name evidence="1" type="ORF">dnm_060650</name>
</gene>
<evidence type="ECO:0000313" key="1">
    <source>
        <dbReference type="EMBL" id="QTA90005.1"/>
    </source>
</evidence>
<organism evidence="1 2">
    <name type="scientific">Desulfonema magnum</name>
    <dbReference type="NCBI Taxonomy" id="45655"/>
    <lineage>
        <taxon>Bacteria</taxon>
        <taxon>Pseudomonadati</taxon>
        <taxon>Thermodesulfobacteriota</taxon>
        <taxon>Desulfobacteria</taxon>
        <taxon>Desulfobacterales</taxon>
        <taxon>Desulfococcaceae</taxon>
        <taxon>Desulfonema</taxon>
    </lineage>
</organism>
<dbReference type="InterPro" id="IPR000415">
    <property type="entry name" value="Nitroreductase-like"/>
</dbReference>
<evidence type="ECO:0008006" key="3">
    <source>
        <dbReference type="Google" id="ProtNLM"/>
    </source>
</evidence>
<dbReference type="Proteomes" id="UP000663722">
    <property type="component" value="Chromosome"/>
</dbReference>
<dbReference type="EMBL" id="CP061800">
    <property type="protein sequence ID" value="QTA90005.1"/>
    <property type="molecule type" value="Genomic_DNA"/>
</dbReference>
<dbReference type="AlphaFoldDB" id="A0A975BR27"/>
<evidence type="ECO:0000313" key="2">
    <source>
        <dbReference type="Proteomes" id="UP000663722"/>
    </source>
</evidence>
<keyword evidence="2" id="KW-1185">Reference proteome</keyword>
<accession>A0A975BR27</accession>
<protein>
    <recommendedName>
        <fullName evidence="3">Nitroreductase domain-containing protein</fullName>
    </recommendedName>
</protein>
<dbReference type="Gene3D" id="3.40.109.10">
    <property type="entry name" value="NADH Oxidase"/>
    <property type="match status" value="1"/>
</dbReference>
<dbReference type="GO" id="GO:0016491">
    <property type="term" value="F:oxidoreductase activity"/>
    <property type="evidence" value="ECO:0007669"/>
    <property type="project" value="InterPro"/>
</dbReference>
<proteinExistence type="predicted"/>
<reference evidence="1" key="1">
    <citation type="journal article" date="2021" name="Microb. Physiol.">
        <title>Proteogenomic Insights into the Physiology of Marine, Sulfate-Reducing, Filamentous Desulfonema limicola and Desulfonema magnum.</title>
        <authorList>
            <person name="Schnaars V."/>
            <person name="Wohlbrand L."/>
            <person name="Scheve S."/>
            <person name="Hinrichs C."/>
            <person name="Reinhardt R."/>
            <person name="Rabus R."/>
        </authorList>
    </citation>
    <scope>NUCLEOTIDE SEQUENCE</scope>
    <source>
        <strain evidence="1">4be13</strain>
    </source>
</reference>
<name>A0A975BR27_9BACT</name>
<dbReference type="KEGG" id="dmm:dnm_060650"/>
<sequence>MKYAGTLGLSFIALPAYGFPSVSELINLIKGRFFMKPVKIPTDSERTVPELPREGPGIPVETALNSRCTSDYNEAPEIFHWGMFDKNRKLSPEQISQVREFIKIPRFTPHHLDVRIRENILTFIIDNRVSGIDRDWLMVESGMQQQTAGLICSALGIGMVFKNLGKDGTRMSETEHSTVNIRVDAMKPTYSGRFWITSPPVGNKPWLKGTFPDPDRKGSKPLIPALSSLTIHHKSAKALTAHSLGQLLWAARGRTPHLYKSRAWGMTIPTWGGEQNISGVYLILNGKIFRYVNWRKNRPTHSLEEIGQTEKELNEQLKKHFPSDDTFIVLGRNETFGRSLWEVGYQMMNILLQAYASDIAYEAILLDESRKAVFRDIGIKAPVAAVALGRNKWKPDKL</sequence>